<evidence type="ECO:0000259" key="1">
    <source>
        <dbReference type="Pfam" id="PF04127"/>
    </source>
</evidence>
<dbReference type="GO" id="GO:0015937">
    <property type="term" value="P:coenzyme A biosynthetic process"/>
    <property type="evidence" value="ECO:0007669"/>
    <property type="project" value="UniProtKB-ARBA"/>
</dbReference>
<dbReference type="Pfam" id="PF04127">
    <property type="entry name" value="DFP"/>
    <property type="match status" value="1"/>
</dbReference>
<keyword evidence="3" id="KW-1185">Reference proteome</keyword>
<dbReference type="AlphaFoldDB" id="A0A518HVE2"/>
<dbReference type="InterPro" id="IPR035929">
    <property type="entry name" value="CoaB-like_sf"/>
</dbReference>
<dbReference type="KEGG" id="snep:Enr13x_46430"/>
<accession>A0A518HVE2</accession>
<reference evidence="2 3" key="1">
    <citation type="submission" date="2019-03" db="EMBL/GenBank/DDBJ databases">
        <title>Deep-cultivation of Planctomycetes and their phenomic and genomic characterization uncovers novel biology.</title>
        <authorList>
            <person name="Wiegand S."/>
            <person name="Jogler M."/>
            <person name="Boedeker C."/>
            <person name="Pinto D."/>
            <person name="Vollmers J."/>
            <person name="Rivas-Marin E."/>
            <person name="Kohn T."/>
            <person name="Peeters S.H."/>
            <person name="Heuer A."/>
            <person name="Rast P."/>
            <person name="Oberbeckmann S."/>
            <person name="Bunk B."/>
            <person name="Jeske O."/>
            <person name="Meyerdierks A."/>
            <person name="Storesund J.E."/>
            <person name="Kallscheuer N."/>
            <person name="Luecker S."/>
            <person name="Lage O.M."/>
            <person name="Pohl T."/>
            <person name="Merkel B.J."/>
            <person name="Hornburger P."/>
            <person name="Mueller R.-W."/>
            <person name="Bruemmer F."/>
            <person name="Labrenz M."/>
            <person name="Spormann A.M."/>
            <person name="Op den Camp H."/>
            <person name="Overmann J."/>
            <person name="Amann R."/>
            <person name="Jetten M.S.M."/>
            <person name="Mascher T."/>
            <person name="Medema M.H."/>
            <person name="Devos D.P."/>
            <person name="Kaster A.-K."/>
            <person name="Ovreas L."/>
            <person name="Rohde M."/>
            <person name="Galperin M.Y."/>
            <person name="Jogler C."/>
        </authorList>
    </citation>
    <scope>NUCLEOTIDE SEQUENCE [LARGE SCALE GENOMIC DNA]</scope>
    <source>
        <strain evidence="2 3">Enr13</strain>
    </source>
</reference>
<dbReference type="SUPFAM" id="SSF102645">
    <property type="entry name" value="CoaB-like"/>
    <property type="match status" value="1"/>
</dbReference>
<dbReference type="RefSeq" id="WP_231743702.1">
    <property type="nucleotide sequence ID" value="NZ_CP037423.1"/>
</dbReference>
<name>A0A518HVE2_9BACT</name>
<dbReference type="GO" id="GO:0003824">
    <property type="term" value="F:catalytic activity"/>
    <property type="evidence" value="ECO:0007669"/>
    <property type="project" value="UniProtKB-ARBA"/>
</dbReference>
<dbReference type="InterPro" id="IPR007085">
    <property type="entry name" value="DNA/pantothenate-metab_flavo_C"/>
</dbReference>
<feature type="domain" description="DNA/pantothenate metabolism flavoprotein C-terminal" evidence="1">
    <location>
        <begin position="3"/>
        <end position="204"/>
    </location>
</feature>
<gene>
    <name evidence="2" type="primary">coaBC_2</name>
    <name evidence="2" type="ORF">Enr13x_46430</name>
</gene>
<proteinExistence type="predicted"/>
<organism evidence="2 3">
    <name type="scientific">Stieleria neptunia</name>
    <dbReference type="NCBI Taxonomy" id="2527979"/>
    <lineage>
        <taxon>Bacteria</taxon>
        <taxon>Pseudomonadati</taxon>
        <taxon>Planctomycetota</taxon>
        <taxon>Planctomycetia</taxon>
        <taxon>Pirellulales</taxon>
        <taxon>Pirellulaceae</taxon>
        <taxon>Stieleria</taxon>
    </lineage>
</organism>
<protein>
    <submittedName>
        <fullName evidence="2">Coenzyme A biosynthesis bifunctional protein CoaBC</fullName>
    </submittedName>
</protein>
<dbReference type="EMBL" id="CP037423">
    <property type="protein sequence ID" value="QDV44773.1"/>
    <property type="molecule type" value="Genomic_DNA"/>
</dbReference>
<sequence>MVKILITSGPTRQYLDPVRYISNASSGRMGAALATAALQLGHEVVIVSGPVPTVYPAGARVISVVTTDDMLAASQEWFTECDGAIGVAAPCDYMPQIVETEKIAKTGEPLTLQLIETPDVVATLGQTKRDDQWVVGFALETNDRRFRATVKLEKKHCDMIISNGPIAMDSDVNDVELLDTAGEVIARVKGTKQKVADVLMTEIDRRLIRKTPATPL</sequence>
<evidence type="ECO:0000313" key="2">
    <source>
        <dbReference type="EMBL" id="QDV44773.1"/>
    </source>
</evidence>
<evidence type="ECO:0000313" key="3">
    <source>
        <dbReference type="Proteomes" id="UP000319004"/>
    </source>
</evidence>
<dbReference type="Gene3D" id="3.40.50.10300">
    <property type="entry name" value="CoaB-like"/>
    <property type="match status" value="1"/>
</dbReference>
<dbReference type="Proteomes" id="UP000319004">
    <property type="component" value="Chromosome"/>
</dbReference>